<organism evidence="2">
    <name type="scientific">Cryptosporidium hominis</name>
    <dbReference type="NCBI Taxonomy" id="237895"/>
    <lineage>
        <taxon>Eukaryota</taxon>
        <taxon>Sar</taxon>
        <taxon>Alveolata</taxon>
        <taxon>Apicomplexa</taxon>
        <taxon>Conoidasida</taxon>
        <taxon>Coccidia</taxon>
        <taxon>Eucoccidiorida</taxon>
        <taxon>Eimeriorina</taxon>
        <taxon>Cryptosporidiidae</taxon>
        <taxon>Cryptosporidium</taxon>
    </lineage>
</organism>
<feature type="region of interest" description="Disordered" evidence="1">
    <location>
        <begin position="136"/>
        <end position="162"/>
    </location>
</feature>
<dbReference type="VEuPathDB" id="CryptoDB:ChTU502y2012_407g0250"/>
<dbReference type="VEuPathDB" id="CryptoDB:GY17_00003283"/>
<gene>
    <name evidence="2" type="ORF">CHUDEA7_490</name>
    <name evidence="3" type="ORF">GY17_00003283</name>
</gene>
<name>A0A0S4THZ5_CRYHO</name>
<proteinExistence type="predicted"/>
<reference evidence="3 4" key="1">
    <citation type="submission" date="2014-11" db="EMBL/GenBank/DDBJ databases">
        <title>Comparative genomic analysis of Cryptosporidium hominis reveals occurrence of genetic recombination in virulent subtypes.</title>
        <authorList>
            <person name="Guo Y."/>
            <person name="Tang K."/>
            <person name="Frace M."/>
            <person name="Li N."/>
            <person name="Roellig D.M."/>
            <person name="Sammons S."/>
            <person name="Knipe K."/>
            <person name="Rowe L."/>
            <person name="Feng Y."/>
            <person name="Xiao L."/>
        </authorList>
    </citation>
    <scope>NUCLEOTIDE SEQUENCE [LARGE SCALE GENOMIC DNA]</scope>
    <source>
        <strain evidence="3">30976</strain>
    </source>
</reference>
<reference evidence="2" key="2">
    <citation type="submission" date="2015-08" db="EMBL/GenBank/DDBJ databases">
        <authorList>
            <person name="Babu N.S."/>
            <person name="Beckwith C.J."/>
            <person name="Beseler K.G."/>
            <person name="Brison A."/>
            <person name="Carone J.V."/>
            <person name="Caskin T.P."/>
            <person name="Diamond M."/>
            <person name="Durham M.E."/>
            <person name="Foxe J.M."/>
            <person name="Go M."/>
            <person name="Henderson B.A."/>
            <person name="Jones I.B."/>
            <person name="McGettigan J.A."/>
            <person name="Micheletti S.J."/>
            <person name="Nasrallah M.E."/>
            <person name="Ortiz D."/>
            <person name="Piller C.R."/>
            <person name="Privatt S.R."/>
            <person name="Schneider S.L."/>
            <person name="Sharp S."/>
            <person name="Smith T.C."/>
            <person name="Stanton J.D."/>
            <person name="Ullery H.E."/>
            <person name="Wilson R.J."/>
            <person name="Serrano M.G."/>
            <person name="Buck G."/>
            <person name="Lee V."/>
            <person name="Wang Y."/>
            <person name="Carvalho R."/>
            <person name="Voegtly L."/>
            <person name="Shi R."/>
            <person name="Duckworth R."/>
            <person name="Johnson A."/>
            <person name="Loviza R."/>
            <person name="Walstead R."/>
            <person name="Shah Z."/>
            <person name="Kiflezghi M."/>
            <person name="Wade K."/>
            <person name="Ball S.L."/>
            <person name="Bradley K.W."/>
            <person name="Asai D.J."/>
            <person name="Bowman C.A."/>
            <person name="Russell D.A."/>
            <person name="Pope W.H."/>
            <person name="Jacobs-Sera D."/>
            <person name="Hendrix R.W."/>
            <person name="Hatfull G.F."/>
        </authorList>
    </citation>
    <scope>NUCLEOTIDE SEQUENCE [LARGE SCALE GENOMIC DNA]</scope>
</reference>
<evidence type="ECO:0000313" key="2">
    <source>
        <dbReference type="EMBL" id="CUV07025.1"/>
    </source>
</evidence>
<evidence type="ECO:0000256" key="1">
    <source>
        <dbReference type="SAM" id="MobiDB-lite"/>
    </source>
</evidence>
<keyword evidence="4" id="KW-1185">Reference proteome</keyword>
<dbReference type="Proteomes" id="UP001429100">
    <property type="component" value="Unassembled WGS sequence"/>
</dbReference>
<dbReference type="EMBL" id="JTAI01000003">
    <property type="protein sequence ID" value="PPS95947.1"/>
    <property type="molecule type" value="Genomic_DNA"/>
</dbReference>
<sequence length="214" mass="24307">MSSLIEIMTIVGSKGGKEDVEVELSKDLPEADFNKLREQLFMMGFELQDQNIEKDQKSGSSDNTGDNCRKFKLKKESYNELIVKEISNMSLKNQQEASIPLTPKSALKSKKDNFVDKSQKLDEELAAIRAEKARQFKDSSGHSYRNTNNTCNSNNSRTSTDSQSSFRRFMNFDWFTSMFSSRRRGTSQRDRMHLDSSYYRSKNTGCCGSSCGGS</sequence>
<dbReference type="AlphaFoldDB" id="A0A0S4THZ5"/>
<dbReference type="Proteomes" id="UP000199752">
    <property type="component" value="Chromosome 7"/>
</dbReference>
<reference evidence="3 4" key="3">
    <citation type="submission" date="2017-10" db="EMBL/GenBank/DDBJ databases">
        <title>Consistent, comparative and evidence-based genome annotation and re-annotation for the closely-related species, Cryptosporidium parvum, C. hominis and C. tyzzeri.</title>
        <authorList>
            <person name="Baptista R.P."/>
            <person name="Li Y."/>
            <person name="Sateriale A."/>
            <person name="Striepen B."/>
            <person name="Kissinger J.C."/>
        </authorList>
    </citation>
    <scope>NUCLEOTIDE SEQUENCE [LARGE SCALE GENOMIC DNA]</scope>
    <source>
        <strain evidence="3">30976</strain>
    </source>
</reference>
<evidence type="ECO:0000313" key="3">
    <source>
        <dbReference type="EMBL" id="PPS95947.1"/>
    </source>
</evidence>
<accession>A0A0S4THZ5</accession>
<protein>
    <submittedName>
        <fullName evidence="2">Uncharacterized protein</fullName>
    </submittedName>
</protein>
<evidence type="ECO:0000313" key="4">
    <source>
        <dbReference type="Proteomes" id="UP001429100"/>
    </source>
</evidence>
<dbReference type="EMBL" id="LN877953">
    <property type="protein sequence ID" value="CUV07025.1"/>
    <property type="molecule type" value="Genomic_DNA"/>
</dbReference>
<feature type="compositionally biased region" description="Low complexity" evidence="1">
    <location>
        <begin position="145"/>
        <end position="162"/>
    </location>
</feature>
<dbReference type="VEuPathDB" id="CryptoDB:CHUDEA7_490"/>
<dbReference type="VEuPathDB" id="CryptoDB:Chro.70064"/>